<sequence>MGGPIRERLWSPRKKAGAYSAREGQNAVGAKSLCDAKGAQVTSSEEVVAKCKGRRRVR</sequence>
<accession>A0A0L0P533</accession>
<feature type="compositionally biased region" description="Basic and acidic residues" evidence="1">
    <location>
        <begin position="1"/>
        <end position="10"/>
    </location>
</feature>
<feature type="region of interest" description="Disordered" evidence="1">
    <location>
        <begin position="1"/>
        <end position="23"/>
    </location>
</feature>
<reference evidence="3" key="1">
    <citation type="journal article" date="2015" name="BMC Genomics">
        <title>Draft genome of a commonly misdiagnosed multidrug resistant pathogen Candida auris.</title>
        <authorList>
            <person name="Chatterjee S."/>
            <person name="Alampalli S.V."/>
            <person name="Nageshan R.K."/>
            <person name="Chettiar S.T."/>
            <person name="Joshi S."/>
            <person name="Tatu U.S."/>
        </authorList>
    </citation>
    <scope>NUCLEOTIDE SEQUENCE [LARGE SCALE GENOMIC DNA]</scope>
    <source>
        <strain evidence="3">6684</strain>
    </source>
</reference>
<evidence type="ECO:0000256" key="1">
    <source>
        <dbReference type="SAM" id="MobiDB-lite"/>
    </source>
</evidence>
<protein>
    <submittedName>
        <fullName evidence="2">Uncharacterized protein</fullName>
    </submittedName>
</protein>
<dbReference type="Proteomes" id="UP000037122">
    <property type="component" value="Unassembled WGS sequence"/>
</dbReference>
<proteinExistence type="predicted"/>
<dbReference type="EMBL" id="LGST01000010">
    <property type="protein sequence ID" value="KNE01477.1"/>
    <property type="molecule type" value="Genomic_DNA"/>
</dbReference>
<name>A0A0L0P533_CANAR</name>
<gene>
    <name evidence="2" type="ORF">QG37_01475</name>
</gene>
<organism evidence="2 3">
    <name type="scientific">Candidozyma auris</name>
    <name type="common">Yeast</name>
    <name type="synonym">Candida auris</name>
    <dbReference type="NCBI Taxonomy" id="498019"/>
    <lineage>
        <taxon>Eukaryota</taxon>
        <taxon>Fungi</taxon>
        <taxon>Dikarya</taxon>
        <taxon>Ascomycota</taxon>
        <taxon>Saccharomycotina</taxon>
        <taxon>Pichiomycetes</taxon>
        <taxon>Metschnikowiaceae</taxon>
        <taxon>Candidozyma</taxon>
    </lineage>
</organism>
<dbReference type="AlphaFoldDB" id="A0A0L0P533"/>
<comment type="caution">
    <text evidence="2">The sequence shown here is derived from an EMBL/GenBank/DDBJ whole genome shotgun (WGS) entry which is preliminary data.</text>
</comment>
<dbReference type="VEuPathDB" id="FungiDB:QG37_01475"/>
<evidence type="ECO:0000313" key="2">
    <source>
        <dbReference type="EMBL" id="KNE01477.1"/>
    </source>
</evidence>
<evidence type="ECO:0000313" key="3">
    <source>
        <dbReference type="Proteomes" id="UP000037122"/>
    </source>
</evidence>